<evidence type="ECO:0000313" key="11">
    <source>
        <dbReference type="Proteomes" id="UP001642540"/>
    </source>
</evidence>
<evidence type="ECO:0000256" key="1">
    <source>
        <dbReference type="ARBA" id="ARBA00004651"/>
    </source>
</evidence>
<comment type="subcellular location">
    <subcellularLocation>
        <location evidence="1">Cell membrane</location>
        <topology evidence="1">Multi-pass membrane protein</topology>
    </subcellularLocation>
</comment>
<feature type="transmembrane region" description="Helical" evidence="8">
    <location>
        <begin position="419"/>
        <end position="437"/>
    </location>
</feature>
<evidence type="ECO:0000256" key="8">
    <source>
        <dbReference type="SAM" id="Phobius"/>
    </source>
</evidence>
<evidence type="ECO:0000256" key="9">
    <source>
        <dbReference type="SAM" id="SignalP"/>
    </source>
</evidence>
<evidence type="ECO:0000313" key="10">
    <source>
        <dbReference type="EMBL" id="CAL8116594.1"/>
    </source>
</evidence>
<evidence type="ECO:0000256" key="3">
    <source>
        <dbReference type="ARBA" id="ARBA00022692"/>
    </source>
</evidence>
<keyword evidence="6" id="KW-0675">Receptor</keyword>
<feature type="chain" id="PRO_5046886298" evidence="9">
    <location>
        <begin position="23"/>
        <end position="663"/>
    </location>
</feature>
<feature type="signal peptide" evidence="9">
    <location>
        <begin position="1"/>
        <end position="22"/>
    </location>
</feature>
<keyword evidence="7" id="KW-0325">Glycoprotein</keyword>
<feature type="transmembrane region" description="Helical" evidence="8">
    <location>
        <begin position="360"/>
        <end position="378"/>
    </location>
</feature>
<comment type="caution">
    <text evidence="10">The sequence shown here is derived from an EMBL/GenBank/DDBJ whole genome shotgun (WGS) entry which is preliminary data.</text>
</comment>
<dbReference type="Gene3D" id="1.10.287.70">
    <property type="match status" value="1"/>
</dbReference>
<keyword evidence="5 8" id="KW-0472">Membrane</keyword>
<keyword evidence="11" id="KW-1185">Reference proteome</keyword>
<organism evidence="10 11">
    <name type="scientific">Orchesella dallaii</name>
    <dbReference type="NCBI Taxonomy" id="48710"/>
    <lineage>
        <taxon>Eukaryota</taxon>
        <taxon>Metazoa</taxon>
        <taxon>Ecdysozoa</taxon>
        <taxon>Arthropoda</taxon>
        <taxon>Hexapoda</taxon>
        <taxon>Collembola</taxon>
        <taxon>Entomobryomorpha</taxon>
        <taxon>Entomobryoidea</taxon>
        <taxon>Orchesellidae</taxon>
        <taxon>Orchesellinae</taxon>
        <taxon>Orchesella</taxon>
    </lineage>
</organism>
<name>A0ABP1R522_9HEXA</name>
<dbReference type="PANTHER" id="PTHR42643">
    <property type="entry name" value="IONOTROPIC RECEPTOR 20A-RELATED"/>
    <property type="match status" value="1"/>
</dbReference>
<evidence type="ECO:0000256" key="2">
    <source>
        <dbReference type="ARBA" id="ARBA00022475"/>
    </source>
</evidence>
<gene>
    <name evidence="10" type="ORF">ODALV1_LOCUS17346</name>
</gene>
<evidence type="ECO:0000256" key="7">
    <source>
        <dbReference type="ARBA" id="ARBA00023180"/>
    </source>
</evidence>
<dbReference type="SUPFAM" id="SSF53850">
    <property type="entry name" value="Periplasmic binding protein-like II"/>
    <property type="match status" value="1"/>
</dbReference>
<proteinExistence type="predicted"/>
<evidence type="ECO:0000256" key="6">
    <source>
        <dbReference type="ARBA" id="ARBA00023170"/>
    </source>
</evidence>
<dbReference type="PANTHER" id="PTHR42643:SF24">
    <property type="entry name" value="IONOTROPIC RECEPTOR 60A"/>
    <property type="match status" value="1"/>
</dbReference>
<dbReference type="EMBL" id="CAXLJM020000053">
    <property type="protein sequence ID" value="CAL8116594.1"/>
    <property type="molecule type" value="Genomic_DNA"/>
</dbReference>
<accession>A0ABP1R522</accession>
<evidence type="ECO:0000256" key="4">
    <source>
        <dbReference type="ARBA" id="ARBA00022989"/>
    </source>
</evidence>
<sequence length="663" mass="75640">MWALKLVWISLVLLSLLQKSFEISSSSWTRSLAQYLSEGYSHCSISILQFTSSLLSSQNPNPDNKIQGMLPIFGNNLIPIGFVNSEIIWKHQAYFHRKREPCQLVIVITSGSNVSENPYKFVLNFLKILQRNDEQDGILVRDKDFFVFIAESEKIAENILMSDIRTQLRYKVASYPDPKSEAKPKVVTIFPYENPKSGKILKLNTTYKRRTNIFQDFTWNFHGFPMKMAVFKTFKPTYEVTENKNPSGFVSAKRGFFANLTEAIHSTLNISVSILLCDGGNGQFPEGTVTGLQLKNASWVGCVQDILSRNADIAIAAPTLGRFPFVHFLPRHQYDFIKFVSRKPHLEVSWTAIYKAFTPLVWFITSVSLFLNSILIWIGSQNDGKLGVGFAQIFFHLWQGLLSQNTECSSASFGKNGKILFLLWLVVSLILGTAYTSKLTSLMAIPQVEKGFPKTFKSLASSAKFRVGTTKSFLLSAGGAAFNSSEIMRNIYGKIELDEELENCMMRSIHNNFACISWSFQQEFLTGVEYADVRGVSPFFENKEMLSFTPLTQIVRKREVFRESYGYFLDTAFETGLNKKWVDMDMKKLRLEAKSMGMRRRIKIVNEVVKPLSQDNLMGSFLIEMIGLPLSFLICFVEKLYFILEQKVVNYNEQQKGRFIFVM</sequence>
<keyword evidence="2" id="KW-1003">Cell membrane</keyword>
<reference evidence="10 11" key="1">
    <citation type="submission" date="2024-08" db="EMBL/GenBank/DDBJ databases">
        <authorList>
            <person name="Cucini C."/>
            <person name="Frati F."/>
        </authorList>
    </citation>
    <scope>NUCLEOTIDE SEQUENCE [LARGE SCALE GENOMIC DNA]</scope>
</reference>
<dbReference type="Proteomes" id="UP001642540">
    <property type="component" value="Unassembled WGS sequence"/>
</dbReference>
<feature type="transmembrane region" description="Helical" evidence="8">
    <location>
        <begin position="617"/>
        <end position="637"/>
    </location>
</feature>
<dbReference type="InterPro" id="IPR052192">
    <property type="entry name" value="Insect_Ionotropic_Sensory_Rcpt"/>
</dbReference>
<evidence type="ECO:0000256" key="5">
    <source>
        <dbReference type="ARBA" id="ARBA00023136"/>
    </source>
</evidence>
<keyword evidence="4 8" id="KW-1133">Transmembrane helix</keyword>
<keyword evidence="3 8" id="KW-0812">Transmembrane</keyword>
<keyword evidence="9" id="KW-0732">Signal</keyword>
<protein>
    <submittedName>
        <fullName evidence="10">Uncharacterized protein</fullName>
    </submittedName>
</protein>